<comment type="caution">
    <text evidence="3">The sequence shown here is derived from an EMBL/GenBank/DDBJ whole genome shotgun (WGS) entry which is preliminary data.</text>
</comment>
<dbReference type="PANTHER" id="PTHR22901">
    <property type="entry name" value="SIALATE O-ACETYLESTERASE"/>
    <property type="match status" value="1"/>
</dbReference>
<dbReference type="Pfam" id="PF03629">
    <property type="entry name" value="SASA"/>
    <property type="match status" value="2"/>
</dbReference>
<dbReference type="SUPFAM" id="SSF52266">
    <property type="entry name" value="SGNH hydrolase"/>
    <property type="match status" value="1"/>
</dbReference>
<evidence type="ECO:0000259" key="2">
    <source>
        <dbReference type="Pfam" id="PF03629"/>
    </source>
</evidence>
<dbReference type="InterPro" id="IPR008979">
    <property type="entry name" value="Galactose-bd-like_sf"/>
</dbReference>
<dbReference type="EMBL" id="SJSM01000001">
    <property type="protein sequence ID" value="TCC99413.1"/>
    <property type="molecule type" value="Genomic_DNA"/>
</dbReference>
<dbReference type="SUPFAM" id="SSF49785">
    <property type="entry name" value="Galactose-binding domain-like"/>
    <property type="match status" value="1"/>
</dbReference>
<evidence type="ECO:0000313" key="3">
    <source>
        <dbReference type="EMBL" id="TCC99413.1"/>
    </source>
</evidence>
<accession>A0A4R0NJE6</accession>
<feature type="domain" description="Sialate O-acetylesterase" evidence="2">
    <location>
        <begin position="100"/>
        <end position="227"/>
    </location>
</feature>
<dbReference type="PANTHER" id="PTHR22901:SF0">
    <property type="entry name" value="SIALATE O-ACETYLESTERASE"/>
    <property type="match status" value="1"/>
</dbReference>
<dbReference type="GO" id="GO:0001681">
    <property type="term" value="F:sialate O-acetylesterase activity"/>
    <property type="evidence" value="ECO:0007669"/>
    <property type="project" value="InterPro"/>
</dbReference>
<protein>
    <submittedName>
        <fullName evidence="3">Sialate O-acetylesterase</fullName>
    </submittedName>
</protein>
<evidence type="ECO:0000313" key="4">
    <source>
        <dbReference type="Proteomes" id="UP000291117"/>
    </source>
</evidence>
<dbReference type="InterPro" id="IPR036514">
    <property type="entry name" value="SGNH_hydro_sf"/>
</dbReference>
<dbReference type="RefSeq" id="WP_131606594.1">
    <property type="nucleotide sequence ID" value="NZ_SJSM01000001.1"/>
</dbReference>
<feature type="domain" description="Sialate O-acetylesterase" evidence="2">
    <location>
        <begin position="412"/>
        <end position="529"/>
    </location>
</feature>
<proteinExistence type="predicted"/>
<dbReference type="OrthoDB" id="9816001at2"/>
<dbReference type="AlphaFoldDB" id="A0A4R0NJE6"/>
<dbReference type="GO" id="GO:0005975">
    <property type="term" value="P:carbohydrate metabolic process"/>
    <property type="evidence" value="ECO:0007669"/>
    <property type="project" value="TreeGrafter"/>
</dbReference>
<keyword evidence="4" id="KW-1185">Reference proteome</keyword>
<sequence>MKKFIHCITALLLFTITAYAEVKLPRLVSNGMVLQRDQNIKIWGWADIGEEITLTFKNKKYSTKAGSDHKWAINIGPQQAGGPFNMRINNNELQDLLIGDVWLCSGQSNMEATMGRPNIKANYPQIIEQSNYPMIRQFLVKRDMAFNPIPDVNSDNGWVSANPKTILSFSAVAYFFAKDLYEKYKVPIGIIHSSVGGTPAQSWINSESLKTFPDYDKVAQKLKDTAEVARILNEHQLKSKAWYKSIKEDDLGINEKWFLTPYQDAANWQEIASLAQLTEKIKTPKYGSIWFKTELNVPEHLAGKAASLSLGVMQTQDETYLNGQKIGAINSGYTDRNYPIKSGILKAGKNSITIRLISPTNAIAFNPKNSYQLKFSNDSIPLNGTWKFKSGIETAVLPRGNGLSGHSPTAYYYAMIKPLSDYSIKGITWYQGESNTPKPEQYQALLTSLINTWREDWQQANLPFLFVQLANYSSTGIEPLHSNWALLREAQMKTLKTPHTAMAVIHDIGEKDDIHPANKLDVGKRLALAAERVAYHENLVFSGPIYKSAKIQDKQVYVSFDHIGTGLKCVGEKLNLFSISADGKEFVPAQAKIVGKQVVVWSDAITKPIAVRYAWADSPDGANLYNNEGLPASSFKSN</sequence>
<dbReference type="Proteomes" id="UP000291117">
    <property type="component" value="Unassembled WGS sequence"/>
</dbReference>
<organism evidence="3 4">
    <name type="scientific">Pedobacter hiemivivus</name>
    <dbReference type="NCBI Taxonomy" id="2530454"/>
    <lineage>
        <taxon>Bacteria</taxon>
        <taxon>Pseudomonadati</taxon>
        <taxon>Bacteroidota</taxon>
        <taxon>Sphingobacteriia</taxon>
        <taxon>Sphingobacteriales</taxon>
        <taxon>Sphingobacteriaceae</taxon>
        <taxon>Pedobacter</taxon>
    </lineage>
</organism>
<dbReference type="Gene3D" id="3.40.50.1110">
    <property type="entry name" value="SGNH hydrolase"/>
    <property type="match status" value="2"/>
</dbReference>
<name>A0A4R0NJE6_9SPHI</name>
<dbReference type="InterPro" id="IPR005181">
    <property type="entry name" value="SASA"/>
</dbReference>
<dbReference type="InterPro" id="IPR039329">
    <property type="entry name" value="SIAE"/>
</dbReference>
<gene>
    <name evidence="3" type="ORF">EZ444_01690</name>
</gene>
<reference evidence="3 4" key="1">
    <citation type="submission" date="2019-02" db="EMBL/GenBank/DDBJ databases">
        <title>Pedobacter sp. RP-3-8 sp. nov., isolated from Arctic soil.</title>
        <authorList>
            <person name="Dahal R.H."/>
        </authorList>
    </citation>
    <scope>NUCLEOTIDE SEQUENCE [LARGE SCALE GENOMIC DNA]</scope>
    <source>
        <strain evidence="3 4">RP-3-8</strain>
    </source>
</reference>
<evidence type="ECO:0000256" key="1">
    <source>
        <dbReference type="ARBA" id="ARBA00022801"/>
    </source>
</evidence>
<keyword evidence="1" id="KW-0378">Hydrolase</keyword>